<keyword evidence="1" id="KW-0732">Signal</keyword>
<gene>
    <name evidence="2" type="ORF">OO17_28390</name>
</gene>
<dbReference type="Proteomes" id="UP000032515">
    <property type="component" value="Unassembled WGS sequence"/>
</dbReference>
<feature type="chain" id="PRO_5002318589" evidence="1">
    <location>
        <begin position="26"/>
        <end position="82"/>
    </location>
</feature>
<dbReference type="EMBL" id="JXXE01000746">
    <property type="protein sequence ID" value="KIZ33461.1"/>
    <property type="molecule type" value="Genomic_DNA"/>
</dbReference>
<organism evidence="2 3">
    <name type="scientific">Rhodopseudomonas palustris</name>
    <dbReference type="NCBI Taxonomy" id="1076"/>
    <lineage>
        <taxon>Bacteria</taxon>
        <taxon>Pseudomonadati</taxon>
        <taxon>Pseudomonadota</taxon>
        <taxon>Alphaproteobacteria</taxon>
        <taxon>Hyphomicrobiales</taxon>
        <taxon>Nitrobacteraceae</taxon>
        <taxon>Rhodopseudomonas</taxon>
    </lineage>
</organism>
<evidence type="ECO:0000256" key="1">
    <source>
        <dbReference type="SAM" id="SignalP"/>
    </source>
</evidence>
<comment type="caution">
    <text evidence="2">The sequence shown here is derived from an EMBL/GenBank/DDBJ whole genome shotgun (WGS) entry which is preliminary data.</text>
</comment>
<accession>A0A0D7DYW9</accession>
<evidence type="ECO:0000313" key="2">
    <source>
        <dbReference type="EMBL" id="KIZ33461.1"/>
    </source>
</evidence>
<reference evidence="2 3" key="1">
    <citation type="submission" date="2014-11" db="EMBL/GenBank/DDBJ databases">
        <title>Genomics and ecophysiology of heterotrophic nitrogen fixing bacteria isolated from estuarine surface water.</title>
        <authorList>
            <person name="Bentzon-Tilia M."/>
            <person name="Severin I."/>
            <person name="Hansen L.H."/>
            <person name="Riemann L."/>
        </authorList>
    </citation>
    <scope>NUCLEOTIDE SEQUENCE [LARGE SCALE GENOMIC DNA]</scope>
    <source>
        <strain evidence="2 3">BAL398</strain>
    </source>
</reference>
<proteinExistence type="predicted"/>
<name>A0A0D7DYW9_RHOPL</name>
<evidence type="ECO:0000313" key="3">
    <source>
        <dbReference type="Proteomes" id="UP000032515"/>
    </source>
</evidence>
<dbReference type="PATRIC" id="fig|1076.23.peg.3985"/>
<protein>
    <submittedName>
        <fullName evidence="2">Uncharacterized protein</fullName>
    </submittedName>
</protein>
<dbReference type="RefSeq" id="WP_044418417.1">
    <property type="nucleotide sequence ID" value="NZ_JXXE01000746.1"/>
</dbReference>
<feature type="signal peptide" evidence="1">
    <location>
        <begin position="1"/>
        <end position="25"/>
    </location>
</feature>
<dbReference type="AlphaFoldDB" id="A0A0D7DYW9"/>
<sequence length="82" mass="8665">MKNIAFGMAAAVLLGLASFAAPASAAPVAAPGMVAAPMTDVSAARRVVRKTVIRRGRVCTMRKVVRRGPMGRRVVTKTRVCR</sequence>